<name>A0ABU1GUG6_9GAMM</name>
<proteinExistence type="predicted"/>
<reference evidence="1 2" key="1">
    <citation type="submission" date="2023-04" db="EMBL/GenBank/DDBJ databases">
        <title>A long-awaited taxogenomic arrangement of the family Halomonadaceae.</title>
        <authorList>
            <person name="De La Haba R."/>
            <person name="Chuvochina M."/>
            <person name="Wittouck S."/>
            <person name="Arahal D.R."/>
            <person name="Sanchez-Porro C."/>
            <person name="Hugenholtz P."/>
            <person name="Ventosa A."/>
        </authorList>
    </citation>
    <scope>NUCLEOTIDE SEQUENCE [LARGE SCALE GENOMIC DNA]</scope>
    <source>
        <strain evidence="1 2">DSM 22428</strain>
    </source>
</reference>
<dbReference type="Proteomes" id="UP001269375">
    <property type="component" value="Unassembled WGS sequence"/>
</dbReference>
<gene>
    <name evidence="1" type="ORF">QC825_06255</name>
</gene>
<dbReference type="RefSeq" id="WP_251589471.1">
    <property type="nucleotide sequence ID" value="NZ_JAMLJI010000001.1"/>
</dbReference>
<comment type="caution">
    <text evidence="1">The sequence shown here is derived from an EMBL/GenBank/DDBJ whole genome shotgun (WGS) entry which is preliminary data.</text>
</comment>
<protein>
    <submittedName>
        <fullName evidence="1">Uncharacterized protein</fullName>
    </submittedName>
</protein>
<accession>A0ABU1GUG6</accession>
<sequence>MSREHTLSAKEKWALDAQLGELLRGMERTHEASKQGFQQRLEALMAHYKLSRDDVLGIVKWIECH</sequence>
<keyword evidence="2" id="KW-1185">Reference proteome</keyword>
<evidence type="ECO:0000313" key="2">
    <source>
        <dbReference type="Proteomes" id="UP001269375"/>
    </source>
</evidence>
<evidence type="ECO:0000313" key="1">
    <source>
        <dbReference type="EMBL" id="MDR5895670.1"/>
    </source>
</evidence>
<organism evidence="1 2">
    <name type="scientific">Larsenimonas suaedae</name>
    <dbReference type="NCBI Taxonomy" id="1851019"/>
    <lineage>
        <taxon>Bacteria</taxon>
        <taxon>Pseudomonadati</taxon>
        <taxon>Pseudomonadota</taxon>
        <taxon>Gammaproteobacteria</taxon>
        <taxon>Oceanospirillales</taxon>
        <taxon>Halomonadaceae</taxon>
        <taxon>Larsenimonas</taxon>
    </lineage>
</organism>
<dbReference type="EMBL" id="JARWAO010000003">
    <property type="protein sequence ID" value="MDR5895670.1"/>
    <property type="molecule type" value="Genomic_DNA"/>
</dbReference>